<reference evidence="7 8" key="1">
    <citation type="journal article" date="2023" name="Environ Microbiome">
        <title>A coral-associated actinobacterium mitigates coral bleaching under heat stress.</title>
        <authorList>
            <person name="Li J."/>
            <person name="Zou Y."/>
            <person name="Li Q."/>
            <person name="Zhang J."/>
            <person name="Bourne D.G."/>
            <person name="Lyu Y."/>
            <person name="Liu C."/>
            <person name="Zhang S."/>
        </authorList>
    </citation>
    <scope>NUCLEOTIDE SEQUENCE [LARGE SCALE GENOMIC DNA]</scope>
    <source>
        <strain evidence="7 8">SCSIO 13291</strain>
    </source>
</reference>
<dbReference type="Proteomes" id="UP001434337">
    <property type="component" value="Chromosome"/>
</dbReference>
<dbReference type="RefSeq" id="WP_342373125.1">
    <property type="nucleotide sequence ID" value="NZ_CP115965.1"/>
</dbReference>
<dbReference type="InterPro" id="IPR051598">
    <property type="entry name" value="TSUP/Inactive_protease-like"/>
</dbReference>
<dbReference type="PANTHER" id="PTHR43701:SF12">
    <property type="entry name" value="MEMBRANE TRANSPORTER PROTEIN YTNM-RELATED"/>
    <property type="match status" value="1"/>
</dbReference>
<organism evidence="7 8">
    <name type="scientific">Propioniciclava soli</name>
    <dbReference type="NCBI Taxonomy" id="2775081"/>
    <lineage>
        <taxon>Bacteria</taxon>
        <taxon>Bacillati</taxon>
        <taxon>Actinomycetota</taxon>
        <taxon>Actinomycetes</taxon>
        <taxon>Propionibacteriales</taxon>
        <taxon>Propionibacteriaceae</taxon>
        <taxon>Propioniciclava</taxon>
    </lineage>
</organism>
<gene>
    <name evidence="7" type="ORF">PCC79_04355</name>
</gene>
<evidence type="ECO:0000256" key="2">
    <source>
        <dbReference type="ARBA" id="ARBA00009142"/>
    </source>
</evidence>
<feature type="transmembrane region" description="Helical" evidence="6">
    <location>
        <begin position="263"/>
        <end position="281"/>
    </location>
</feature>
<keyword evidence="5 6" id="KW-0472">Membrane</keyword>
<keyword evidence="3 6" id="KW-0812">Transmembrane</keyword>
<feature type="transmembrane region" description="Helical" evidence="6">
    <location>
        <begin position="205"/>
        <end position="226"/>
    </location>
</feature>
<keyword evidence="4 6" id="KW-1133">Transmembrane helix</keyword>
<dbReference type="Pfam" id="PF01925">
    <property type="entry name" value="TauE"/>
    <property type="match status" value="1"/>
</dbReference>
<evidence type="ECO:0000256" key="4">
    <source>
        <dbReference type="ARBA" id="ARBA00022989"/>
    </source>
</evidence>
<dbReference type="EMBL" id="CP115965">
    <property type="protein sequence ID" value="WZW99438.1"/>
    <property type="molecule type" value="Genomic_DNA"/>
</dbReference>
<keyword evidence="6" id="KW-1003">Cell membrane</keyword>
<feature type="transmembrane region" description="Helical" evidence="6">
    <location>
        <begin position="101"/>
        <end position="120"/>
    </location>
</feature>
<evidence type="ECO:0000256" key="5">
    <source>
        <dbReference type="ARBA" id="ARBA00023136"/>
    </source>
</evidence>
<dbReference type="InterPro" id="IPR002781">
    <property type="entry name" value="TM_pro_TauE-like"/>
</dbReference>
<feature type="transmembrane region" description="Helical" evidence="6">
    <location>
        <begin position="233"/>
        <end position="251"/>
    </location>
</feature>
<feature type="transmembrane region" description="Helical" evidence="6">
    <location>
        <begin position="29"/>
        <end position="51"/>
    </location>
</feature>
<evidence type="ECO:0000256" key="6">
    <source>
        <dbReference type="RuleBase" id="RU363041"/>
    </source>
</evidence>
<accession>A0ABZ3C9Q0</accession>
<evidence type="ECO:0000256" key="3">
    <source>
        <dbReference type="ARBA" id="ARBA00022692"/>
    </source>
</evidence>
<dbReference type="PANTHER" id="PTHR43701">
    <property type="entry name" value="MEMBRANE TRANSPORTER PROTEIN MJ0441-RELATED"/>
    <property type="match status" value="1"/>
</dbReference>
<comment type="similarity">
    <text evidence="2 6">Belongs to the 4-toluene sulfonate uptake permease (TSUP) (TC 2.A.102) family.</text>
</comment>
<name>A0ABZ3C9Q0_9ACTN</name>
<evidence type="ECO:0000313" key="7">
    <source>
        <dbReference type="EMBL" id="WZW99438.1"/>
    </source>
</evidence>
<proteinExistence type="inferred from homology"/>
<evidence type="ECO:0000313" key="8">
    <source>
        <dbReference type="Proteomes" id="UP001434337"/>
    </source>
</evidence>
<feature type="transmembrane region" description="Helical" evidence="6">
    <location>
        <begin position="72"/>
        <end position="95"/>
    </location>
</feature>
<sequence>MRQLLIIALVGFGAQLVDGALGMGYGATSTSLLLLAGLTPVMASATVHIAEVGTNIASGVSHWKLGNVDWQLVARMGVPGAIGAVLGATVLAQLSTEATRPLMAMILGGLGMYILLRYVFRPPQVAHARRSPHGKAFLVPLGLVGGFVDATGGGGWGPISTTTLLSAGKTSPRTVIGSVSTSEFLVSASASVAFLVHLGLLGIDWGLVIALLIGGVVAAPIAAWLVSKVPPRIMGIAVGGLIIMTNLRTLLQAGGMTGDSLTVGFWAFLAVWMTLIVVMALRETRQRRAEKAAAEAAEAEWSI</sequence>
<comment type="subcellular location">
    <subcellularLocation>
        <location evidence="6">Cell membrane</location>
        <topology evidence="6">Multi-pass membrane protein</topology>
    </subcellularLocation>
    <subcellularLocation>
        <location evidence="1">Membrane</location>
        <topology evidence="1">Multi-pass membrane protein</topology>
    </subcellularLocation>
</comment>
<protein>
    <recommendedName>
        <fullName evidence="6">Probable membrane transporter protein</fullName>
    </recommendedName>
</protein>
<keyword evidence="8" id="KW-1185">Reference proteome</keyword>
<evidence type="ECO:0000256" key="1">
    <source>
        <dbReference type="ARBA" id="ARBA00004141"/>
    </source>
</evidence>